<dbReference type="EMBL" id="GBXM01009213">
    <property type="protein sequence ID" value="JAH99364.1"/>
    <property type="molecule type" value="Transcribed_RNA"/>
</dbReference>
<proteinExistence type="predicted"/>
<protein>
    <submittedName>
        <fullName evidence="1">Uncharacterized protein</fullName>
    </submittedName>
</protein>
<reference evidence="1" key="1">
    <citation type="submission" date="2014-11" db="EMBL/GenBank/DDBJ databases">
        <authorList>
            <person name="Amaro Gonzalez C."/>
        </authorList>
    </citation>
    <scope>NUCLEOTIDE SEQUENCE</scope>
</reference>
<organism evidence="1">
    <name type="scientific">Anguilla anguilla</name>
    <name type="common">European freshwater eel</name>
    <name type="synonym">Muraena anguilla</name>
    <dbReference type="NCBI Taxonomy" id="7936"/>
    <lineage>
        <taxon>Eukaryota</taxon>
        <taxon>Metazoa</taxon>
        <taxon>Chordata</taxon>
        <taxon>Craniata</taxon>
        <taxon>Vertebrata</taxon>
        <taxon>Euteleostomi</taxon>
        <taxon>Actinopterygii</taxon>
        <taxon>Neopterygii</taxon>
        <taxon>Teleostei</taxon>
        <taxon>Anguilliformes</taxon>
        <taxon>Anguillidae</taxon>
        <taxon>Anguilla</taxon>
    </lineage>
</organism>
<accession>A0A0E9X9U7</accession>
<name>A0A0E9X9U7_ANGAN</name>
<sequence length="14" mass="1600">MRPINVPQRSSVSE</sequence>
<evidence type="ECO:0000313" key="1">
    <source>
        <dbReference type="EMBL" id="JAH99364.1"/>
    </source>
</evidence>
<reference evidence="1" key="2">
    <citation type="journal article" date="2015" name="Fish Shellfish Immunol.">
        <title>Early steps in the European eel (Anguilla anguilla)-Vibrio vulnificus interaction in the gills: Role of the RtxA13 toxin.</title>
        <authorList>
            <person name="Callol A."/>
            <person name="Pajuelo D."/>
            <person name="Ebbesson L."/>
            <person name="Teles M."/>
            <person name="MacKenzie S."/>
            <person name="Amaro C."/>
        </authorList>
    </citation>
    <scope>NUCLEOTIDE SEQUENCE</scope>
</reference>